<dbReference type="InterPro" id="IPR020019">
    <property type="entry name" value="AcTrfase_PglD-like"/>
</dbReference>
<accession>A0ABS3TUH3</accession>
<dbReference type="NCBIfam" id="TIGR03570">
    <property type="entry name" value="NeuD_NnaD"/>
    <property type="match status" value="1"/>
</dbReference>
<dbReference type="InterPro" id="IPR011004">
    <property type="entry name" value="Trimer_LpxA-like_sf"/>
</dbReference>
<dbReference type="PANTHER" id="PTHR43300">
    <property type="entry name" value="ACETYLTRANSFERASE"/>
    <property type="match status" value="1"/>
</dbReference>
<evidence type="ECO:0000313" key="3">
    <source>
        <dbReference type="EMBL" id="MBO3276224.1"/>
    </source>
</evidence>
<dbReference type="Gene3D" id="3.40.50.20">
    <property type="match status" value="1"/>
</dbReference>
<feature type="domain" description="PglD N-terminal" evidence="2">
    <location>
        <begin position="6"/>
        <end position="79"/>
    </location>
</feature>
<reference evidence="3 4" key="1">
    <citation type="submission" date="2020-12" db="EMBL/GenBank/DDBJ databases">
        <title>Pseudomonas schmalbachii sp. nov. isolated from millipede gut.</title>
        <authorList>
            <person name="Shelomi M."/>
        </authorList>
    </citation>
    <scope>NUCLEOTIDE SEQUENCE [LARGE SCALE GENOMIC DNA]</scope>
    <source>
        <strain evidence="3 4">Milli4</strain>
    </source>
</reference>
<dbReference type="PANTHER" id="PTHR43300:SF7">
    <property type="entry name" value="UDP-N-ACETYLBACILLOSAMINE N-ACETYLTRANSFERASE"/>
    <property type="match status" value="1"/>
</dbReference>
<dbReference type="Proteomes" id="UP000669060">
    <property type="component" value="Unassembled WGS sequence"/>
</dbReference>
<comment type="caution">
    <text evidence="3">The sequence shown here is derived from an EMBL/GenBank/DDBJ whole genome shotgun (WGS) entry which is preliminary data.</text>
</comment>
<dbReference type="Pfam" id="PF17836">
    <property type="entry name" value="PglD_N"/>
    <property type="match status" value="1"/>
</dbReference>
<dbReference type="RefSeq" id="WP_208314242.1">
    <property type="nucleotide sequence ID" value="NZ_JAELYA010000004.1"/>
</dbReference>
<name>A0ABS3TUH3_9PSED</name>
<dbReference type="InterPro" id="IPR050179">
    <property type="entry name" value="Trans_hexapeptide_repeat"/>
</dbReference>
<dbReference type="EMBL" id="JAELYA010000004">
    <property type="protein sequence ID" value="MBO3276224.1"/>
    <property type="molecule type" value="Genomic_DNA"/>
</dbReference>
<dbReference type="CDD" id="cd03360">
    <property type="entry name" value="LbH_AT_putative"/>
    <property type="match status" value="1"/>
</dbReference>
<proteinExistence type="inferred from homology"/>
<gene>
    <name evidence="3" type="ORF">JFY56_13385</name>
</gene>
<comment type="similarity">
    <text evidence="1">Belongs to the transferase hexapeptide repeat family.</text>
</comment>
<dbReference type="SUPFAM" id="SSF51161">
    <property type="entry name" value="Trimeric LpxA-like enzymes"/>
    <property type="match status" value="1"/>
</dbReference>
<dbReference type="InterPro" id="IPR041561">
    <property type="entry name" value="PglD_N"/>
</dbReference>
<evidence type="ECO:0000259" key="2">
    <source>
        <dbReference type="Pfam" id="PF17836"/>
    </source>
</evidence>
<organism evidence="3 4">
    <name type="scientific">Pseudomonas schmalbachii</name>
    <dbReference type="NCBI Taxonomy" id="2816993"/>
    <lineage>
        <taxon>Bacteria</taxon>
        <taxon>Pseudomonadati</taxon>
        <taxon>Pseudomonadota</taxon>
        <taxon>Gammaproteobacteria</taxon>
        <taxon>Pseudomonadales</taxon>
        <taxon>Pseudomonadaceae</taxon>
        <taxon>Pseudomonas</taxon>
    </lineage>
</organism>
<dbReference type="Gene3D" id="2.160.10.10">
    <property type="entry name" value="Hexapeptide repeat proteins"/>
    <property type="match status" value="1"/>
</dbReference>
<evidence type="ECO:0000256" key="1">
    <source>
        <dbReference type="ARBA" id="ARBA00007274"/>
    </source>
</evidence>
<protein>
    <submittedName>
        <fullName evidence="3">Acetyltransferase</fullName>
    </submittedName>
</protein>
<evidence type="ECO:0000313" key="4">
    <source>
        <dbReference type="Proteomes" id="UP000669060"/>
    </source>
</evidence>
<sequence length="206" mass="21164">MKQPDKLLILGFGGHARSVADVALACGYRQLIFVDQNARKGESFAGFPVVKSIADNLPADWAGFPASGDGRKRQSQCEEIWSLGLALATLISPAATTGPDCTVCEGSFVGHHAHVGPATRIGVGCIVNTAAVVEHECTVGDYSHISVNSTMAGRSSLGRLCMLGAGAILIDGISVGDEVTIGAGGVVHRSISLPGTYVGVPAVRLP</sequence>
<keyword evidence="4" id="KW-1185">Reference proteome</keyword>